<dbReference type="InterPro" id="IPR007837">
    <property type="entry name" value="DinB"/>
</dbReference>
<reference evidence="4 5" key="1">
    <citation type="submission" date="2014-02" db="EMBL/GenBank/DDBJ databases">
        <title>The small core and large imbalanced accessory genome model reveals a collaborative survival strategy of Sorangium cellulosum strains in nature.</title>
        <authorList>
            <person name="Han K."/>
            <person name="Peng R."/>
            <person name="Blom J."/>
            <person name="Li Y.-Z."/>
        </authorList>
    </citation>
    <scope>NUCLEOTIDE SEQUENCE [LARGE SCALE GENOMIC DNA]</scope>
    <source>
        <strain evidence="4 5">So0011-07</strain>
    </source>
</reference>
<feature type="binding site" evidence="3">
    <location>
        <position position="127"/>
    </location>
    <ligand>
        <name>a divalent metal cation</name>
        <dbReference type="ChEBI" id="CHEBI:60240"/>
    </ligand>
</feature>
<dbReference type="SUPFAM" id="SSF109854">
    <property type="entry name" value="DinB/YfiT-like putative metalloenzymes"/>
    <property type="match status" value="1"/>
</dbReference>
<proteinExistence type="inferred from homology"/>
<dbReference type="Proteomes" id="UP000075635">
    <property type="component" value="Unassembled WGS sequence"/>
</dbReference>
<sequence>MQPIQTLVAHAAWANRQLFAALRDVDSLGSQKGADLILRLLDHIHVVSRIFQAHLQGVSHGYESTQSAVLPALEELDRASEAIDRWYVDTTASLPPEELARPREVRFTDGKVVPMTAATMILHVVTHTIHHRGNVDAIMYQCGMPRRRDGFPEFLVSRASAT</sequence>
<organism evidence="4 5">
    <name type="scientific">Sorangium cellulosum</name>
    <name type="common">Polyangium cellulosum</name>
    <dbReference type="NCBI Taxonomy" id="56"/>
    <lineage>
        <taxon>Bacteria</taxon>
        <taxon>Pseudomonadati</taxon>
        <taxon>Myxococcota</taxon>
        <taxon>Polyangia</taxon>
        <taxon>Polyangiales</taxon>
        <taxon>Polyangiaceae</taxon>
        <taxon>Sorangium</taxon>
    </lineage>
</organism>
<dbReference type="PANTHER" id="PTHR37302">
    <property type="entry name" value="SLR1116 PROTEIN"/>
    <property type="match status" value="1"/>
</dbReference>
<evidence type="ECO:0000313" key="4">
    <source>
        <dbReference type="EMBL" id="KYF87753.1"/>
    </source>
</evidence>
<feature type="binding site" evidence="3">
    <location>
        <position position="43"/>
    </location>
    <ligand>
        <name>a divalent metal cation</name>
        <dbReference type="ChEBI" id="CHEBI:60240"/>
    </ligand>
</feature>
<dbReference type="Gene3D" id="1.20.120.450">
    <property type="entry name" value="dinb family like domain"/>
    <property type="match status" value="1"/>
</dbReference>
<dbReference type="AlphaFoldDB" id="A0A150S5J5"/>
<evidence type="ECO:0000256" key="2">
    <source>
        <dbReference type="ARBA" id="ARBA00022723"/>
    </source>
</evidence>
<evidence type="ECO:0000313" key="5">
    <source>
        <dbReference type="Proteomes" id="UP000075635"/>
    </source>
</evidence>
<dbReference type="Pfam" id="PF05163">
    <property type="entry name" value="DinB"/>
    <property type="match status" value="1"/>
</dbReference>
<name>A0A150S5J5_SORCE</name>
<dbReference type="PANTHER" id="PTHR37302:SF1">
    <property type="entry name" value="PROTEIN DINB"/>
    <property type="match status" value="1"/>
</dbReference>
<keyword evidence="2 3" id="KW-0479">Metal-binding</keyword>
<evidence type="ECO:0000256" key="3">
    <source>
        <dbReference type="PIRSR" id="PIRSR607837-1"/>
    </source>
</evidence>
<gene>
    <name evidence="4" type="ORF">BE17_43245</name>
</gene>
<evidence type="ECO:0008006" key="6">
    <source>
        <dbReference type="Google" id="ProtNLM"/>
    </source>
</evidence>
<comment type="similarity">
    <text evidence="1">Belongs to the DinB family.</text>
</comment>
<evidence type="ECO:0000256" key="1">
    <source>
        <dbReference type="ARBA" id="ARBA00008635"/>
    </source>
</evidence>
<dbReference type="GO" id="GO:0046872">
    <property type="term" value="F:metal ion binding"/>
    <property type="evidence" value="ECO:0007669"/>
    <property type="project" value="UniProtKB-KW"/>
</dbReference>
<dbReference type="InterPro" id="IPR034660">
    <property type="entry name" value="DinB/YfiT-like"/>
</dbReference>
<accession>A0A150S5J5</accession>
<comment type="caution">
    <text evidence="4">The sequence shown here is derived from an EMBL/GenBank/DDBJ whole genome shotgun (WGS) entry which is preliminary data.</text>
</comment>
<feature type="binding site" evidence="3">
    <location>
        <position position="131"/>
    </location>
    <ligand>
        <name>a divalent metal cation</name>
        <dbReference type="ChEBI" id="CHEBI:60240"/>
    </ligand>
</feature>
<dbReference type="EMBL" id="JEMB01001406">
    <property type="protein sequence ID" value="KYF87753.1"/>
    <property type="molecule type" value="Genomic_DNA"/>
</dbReference>
<protein>
    <recommendedName>
        <fullName evidence="6">Damage-inducible protein DinB</fullName>
    </recommendedName>
</protein>